<evidence type="ECO:0000256" key="1">
    <source>
        <dbReference type="SAM" id="Phobius"/>
    </source>
</evidence>
<sequence length="58" mass="6053">MATAKRRTGPGSPKDLYAHVYPHWGVAVLLPSAPAFLAGRAAALIVCPGFLLGALFFS</sequence>
<evidence type="ECO:0000313" key="2">
    <source>
        <dbReference type="EMBL" id="AKG44528.1"/>
    </source>
</evidence>
<accession>A0A0F7FWW5</accession>
<dbReference type="EMBL" id="CP009922">
    <property type="protein sequence ID" value="AKG44528.1"/>
    <property type="molecule type" value="Genomic_DNA"/>
</dbReference>
<organism evidence="2 3">
    <name type="scientific">Streptomyces xiamenensis</name>
    <dbReference type="NCBI Taxonomy" id="408015"/>
    <lineage>
        <taxon>Bacteria</taxon>
        <taxon>Bacillati</taxon>
        <taxon>Actinomycetota</taxon>
        <taxon>Actinomycetes</taxon>
        <taxon>Kitasatosporales</taxon>
        <taxon>Streptomycetaceae</taxon>
        <taxon>Streptomyces</taxon>
    </lineage>
</organism>
<dbReference type="HOGENOM" id="CLU_2977545_0_0_11"/>
<dbReference type="PATRIC" id="fig|408015.6.peg.3184"/>
<dbReference type="KEGG" id="sxi:SXIM_31440"/>
<keyword evidence="3" id="KW-1185">Reference proteome</keyword>
<reference evidence="2" key="1">
    <citation type="submission" date="2019-08" db="EMBL/GenBank/DDBJ databases">
        <title>Complete genome sequence of a mangrove-derived Streptomyces xiamenensis.</title>
        <authorList>
            <person name="Xu J."/>
        </authorList>
    </citation>
    <scope>NUCLEOTIDE SEQUENCE</scope>
    <source>
        <strain evidence="2">318</strain>
    </source>
</reference>
<feature type="transmembrane region" description="Helical" evidence="1">
    <location>
        <begin position="37"/>
        <end position="57"/>
    </location>
</feature>
<dbReference type="Proteomes" id="UP000034034">
    <property type="component" value="Chromosome"/>
</dbReference>
<protein>
    <submittedName>
        <fullName evidence="2">Uncharacterized protein</fullName>
    </submittedName>
</protein>
<dbReference type="RefSeq" id="WP_158708004.1">
    <property type="nucleotide sequence ID" value="NZ_CP009922.3"/>
</dbReference>
<dbReference type="STRING" id="408015.SXIM_31440"/>
<keyword evidence="1" id="KW-0472">Membrane</keyword>
<dbReference type="AlphaFoldDB" id="A0A0F7FWW5"/>
<keyword evidence="1" id="KW-0812">Transmembrane</keyword>
<name>A0A0F7FWW5_9ACTN</name>
<gene>
    <name evidence="2" type="ORF">SXIM_31440</name>
</gene>
<evidence type="ECO:0000313" key="3">
    <source>
        <dbReference type="Proteomes" id="UP000034034"/>
    </source>
</evidence>
<keyword evidence="1" id="KW-1133">Transmembrane helix</keyword>
<proteinExistence type="predicted"/>